<gene>
    <name evidence="7" type="ORF">BCV30_06450</name>
</gene>
<accession>A0A2N7BXJ3</accession>
<dbReference type="Gene3D" id="3.20.20.70">
    <property type="entry name" value="Aldolase class I"/>
    <property type="match status" value="1"/>
</dbReference>
<dbReference type="InterPro" id="IPR007197">
    <property type="entry name" value="rSAM"/>
</dbReference>
<evidence type="ECO:0000256" key="2">
    <source>
        <dbReference type="ARBA" id="ARBA00022691"/>
    </source>
</evidence>
<keyword evidence="4" id="KW-0408">Iron</keyword>
<dbReference type="EMBL" id="MCSI01000113">
    <property type="protein sequence ID" value="PME65424.1"/>
    <property type="molecule type" value="Genomic_DNA"/>
</dbReference>
<dbReference type="Proteomes" id="UP000235778">
    <property type="component" value="Unassembled WGS sequence"/>
</dbReference>
<dbReference type="InterPro" id="IPR058240">
    <property type="entry name" value="rSAM_sf"/>
</dbReference>
<evidence type="ECO:0000313" key="8">
    <source>
        <dbReference type="Proteomes" id="UP000235778"/>
    </source>
</evidence>
<name>A0A2N7BXJ3_9VIBR</name>
<dbReference type="SUPFAM" id="SSF102114">
    <property type="entry name" value="Radical SAM enzymes"/>
    <property type="match status" value="1"/>
</dbReference>
<dbReference type="InterPro" id="IPR013785">
    <property type="entry name" value="Aldolase_TIM"/>
</dbReference>
<keyword evidence="2" id="KW-0949">S-adenosyl-L-methionine</keyword>
<dbReference type="PANTHER" id="PTHR11228">
    <property type="entry name" value="RADICAL SAM DOMAIN PROTEIN"/>
    <property type="match status" value="1"/>
</dbReference>
<evidence type="ECO:0000313" key="7">
    <source>
        <dbReference type="EMBL" id="PME65424.1"/>
    </source>
</evidence>
<evidence type="ECO:0000259" key="6">
    <source>
        <dbReference type="PROSITE" id="PS51918"/>
    </source>
</evidence>
<evidence type="ECO:0000256" key="3">
    <source>
        <dbReference type="ARBA" id="ARBA00022723"/>
    </source>
</evidence>
<sequence>MFITNIAPSTISVITTYRCTAACEDCCFECSPSIDKTLTYDEIREFIINASEEYPSIKLIVFTGGECFILKEKLFALISMCTEMGFITRCVTNAYWAKNLFRARDYCQKLIDAGIGEINISTGMSHQKYVNHQTIVNAAKALTEFGIPTLITVETDSDSSSCFERLRAESLIQEELDKESPGIKIQVNSWVRFDKQNEIRQEEQTVSSLNYGCDNLFDTVVVTPDKEIAACCGITMSHIDEMNLGHMSQVENYGKQIDDFLKIWIKTEGAFQILKHLGVSRDKLRTINHPCQACAILHKDEEIKNSLINNYNSHVVRVINKVKLQELTG</sequence>
<reference evidence="8" key="1">
    <citation type="submission" date="2016-07" db="EMBL/GenBank/DDBJ databases">
        <title>Nontailed viruses are major unrecognized killers of bacteria in the ocean.</title>
        <authorList>
            <person name="Kauffman K."/>
            <person name="Hussain F."/>
            <person name="Yang J."/>
            <person name="Arevalo P."/>
            <person name="Brown J."/>
            <person name="Cutler M."/>
            <person name="Kelly L."/>
            <person name="Polz M.F."/>
        </authorList>
    </citation>
    <scope>NUCLEOTIDE SEQUENCE [LARGE SCALE GENOMIC DNA]</scope>
    <source>
        <strain evidence="8">10N.286.55.C1</strain>
    </source>
</reference>
<comment type="cofactor">
    <cofactor evidence="1">
        <name>[4Fe-4S] cluster</name>
        <dbReference type="ChEBI" id="CHEBI:49883"/>
    </cofactor>
</comment>
<dbReference type="PANTHER" id="PTHR11228:SF34">
    <property type="entry name" value="TUNGSTEN-CONTAINING ALDEHYDE FERREDOXIN OXIDOREDUCTASE COFACTOR MODIFYING PROTEIN"/>
    <property type="match status" value="1"/>
</dbReference>
<feature type="domain" description="Radical SAM core" evidence="6">
    <location>
        <begin position="5"/>
        <end position="210"/>
    </location>
</feature>
<protein>
    <recommendedName>
        <fullName evidence="6">Radical SAM core domain-containing protein</fullName>
    </recommendedName>
</protein>
<dbReference type="AlphaFoldDB" id="A0A2N7BXJ3"/>
<evidence type="ECO:0000256" key="1">
    <source>
        <dbReference type="ARBA" id="ARBA00001966"/>
    </source>
</evidence>
<dbReference type="PROSITE" id="PS51918">
    <property type="entry name" value="RADICAL_SAM"/>
    <property type="match status" value="1"/>
</dbReference>
<evidence type="ECO:0000256" key="4">
    <source>
        <dbReference type="ARBA" id="ARBA00023004"/>
    </source>
</evidence>
<evidence type="ECO:0000256" key="5">
    <source>
        <dbReference type="ARBA" id="ARBA00023014"/>
    </source>
</evidence>
<comment type="caution">
    <text evidence="7">The sequence shown here is derived from an EMBL/GenBank/DDBJ whole genome shotgun (WGS) entry which is preliminary data.</text>
</comment>
<dbReference type="InterPro" id="IPR050377">
    <property type="entry name" value="Radical_SAM_PqqE_MftC-like"/>
</dbReference>
<keyword evidence="5" id="KW-0411">Iron-sulfur</keyword>
<dbReference type="GO" id="GO:0046872">
    <property type="term" value="F:metal ion binding"/>
    <property type="evidence" value="ECO:0007669"/>
    <property type="project" value="UniProtKB-KW"/>
</dbReference>
<keyword evidence="3" id="KW-0479">Metal-binding</keyword>
<dbReference type="GO" id="GO:0051536">
    <property type="term" value="F:iron-sulfur cluster binding"/>
    <property type="evidence" value="ECO:0007669"/>
    <property type="project" value="UniProtKB-KW"/>
</dbReference>
<proteinExistence type="predicted"/>
<dbReference type="GO" id="GO:0003824">
    <property type="term" value="F:catalytic activity"/>
    <property type="evidence" value="ECO:0007669"/>
    <property type="project" value="InterPro"/>
</dbReference>
<organism evidence="7 8">
    <name type="scientific">Vibrio lentus</name>
    <dbReference type="NCBI Taxonomy" id="136468"/>
    <lineage>
        <taxon>Bacteria</taxon>
        <taxon>Pseudomonadati</taxon>
        <taxon>Pseudomonadota</taxon>
        <taxon>Gammaproteobacteria</taxon>
        <taxon>Vibrionales</taxon>
        <taxon>Vibrionaceae</taxon>
        <taxon>Vibrio</taxon>
    </lineage>
</organism>
<dbReference type="RefSeq" id="WP_102268984.1">
    <property type="nucleotide sequence ID" value="NZ_MCSH01000167.1"/>
</dbReference>